<dbReference type="PRINTS" id="PR01438">
    <property type="entry name" value="UNVRSLSTRESS"/>
</dbReference>
<keyword evidence="3" id="KW-0614">Plasmid</keyword>
<proteinExistence type="inferred from homology"/>
<keyword evidence="4" id="KW-1185">Reference proteome</keyword>
<dbReference type="PANTHER" id="PTHR46268:SF15">
    <property type="entry name" value="UNIVERSAL STRESS PROTEIN HP_0031"/>
    <property type="match status" value="1"/>
</dbReference>
<evidence type="ECO:0000259" key="2">
    <source>
        <dbReference type="Pfam" id="PF00582"/>
    </source>
</evidence>
<dbReference type="InterPro" id="IPR006016">
    <property type="entry name" value="UspA"/>
</dbReference>
<sequence length="274" mass="29013">MFRNILVHVKPLETSSPHEATAVAIAKAHGARLTGLSTLRDVSMLKLLFPGEGGASATRIERSYALAAEAERRFRALAEAAEVPCDWQVAEGDAAEVLSVAARYHDLTVVEQTDLVSDEVGFDVPETCVLSSGRPVLIVPNAGRFDHVGRSIVVAWNGSRQAAAALHGALPFIDRAERVLVLQGRGRASCPSVTRWPLLDLKRAISSHGAPVSIEPIGAEDSDAGSAILAAAAREGADLVVMGAYGRSWLSEWILGGATRHILGHMGVPVLMAH</sequence>
<geneLocation type="plasmid" evidence="3 4">
    <name>pTT6-2</name>
</geneLocation>
<dbReference type="PANTHER" id="PTHR46268">
    <property type="entry name" value="STRESS RESPONSE PROTEIN NHAX"/>
    <property type="match status" value="1"/>
</dbReference>
<organism evidence="3 4">
    <name type="scientific">Skermanella cutis</name>
    <dbReference type="NCBI Taxonomy" id="2775420"/>
    <lineage>
        <taxon>Bacteria</taxon>
        <taxon>Pseudomonadati</taxon>
        <taxon>Pseudomonadota</taxon>
        <taxon>Alphaproteobacteria</taxon>
        <taxon>Rhodospirillales</taxon>
        <taxon>Azospirillaceae</taxon>
        <taxon>Skermanella</taxon>
    </lineage>
</organism>
<dbReference type="RefSeq" id="WP_201082900.1">
    <property type="nucleotide sequence ID" value="NZ_CP067422.1"/>
</dbReference>
<protein>
    <submittedName>
        <fullName evidence="3">Universal stress protein</fullName>
    </submittedName>
</protein>
<dbReference type="Pfam" id="PF00582">
    <property type="entry name" value="Usp"/>
    <property type="match status" value="1"/>
</dbReference>
<dbReference type="InterPro" id="IPR006015">
    <property type="entry name" value="Universal_stress_UspA"/>
</dbReference>
<gene>
    <name evidence="3" type="ORF">IGS68_32585</name>
</gene>
<evidence type="ECO:0000256" key="1">
    <source>
        <dbReference type="ARBA" id="ARBA00008791"/>
    </source>
</evidence>
<evidence type="ECO:0000313" key="3">
    <source>
        <dbReference type="EMBL" id="QQP93369.1"/>
    </source>
</evidence>
<dbReference type="Proteomes" id="UP000595197">
    <property type="component" value="Plasmid pTT6-2"/>
</dbReference>
<reference evidence="3" key="1">
    <citation type="submission" date="2021-02" db="EMBL/GenBank/DDBJ databases">
        <title>Skermanella TT6 skin isolate.</title>
        <authorList>
            <person name="Lee K."/>
            <person name="Ganzorig M."/>
        </authorList>
    </citation>
    <scope>NUCLEOTIDE SEQUENCE</scope>
    <source>
        <strain evidence="3">TT6</strain>
    </source>
</reference>
<dbReference type="SUPFAM" id="SSF52402">
    <property type="entry name" value="Adenine nucleotide alpha hydrolases-like"/>
    <property type="match status" value="2"/>
</dbReference>
<evidence type="ECO:0000313" key="4">
    <source>
        <dbReference type="Proteomes" id="UP000595197"/>
    </source>
</evidence>
<dbReference type="EMBL" id="CP067422">
    <property type="protein sequence ID" value="QQP93369.1"/>
    <property type="molecule type" value="Genomic_DNA"/>
</dbReference>
<accession>A0ABX7BH12</accession>
<dbReference type="CDD" id="cd00293">
    <property type="entry name" value="USP-like"/>
    <property type="match status" value="1"/>
</dbReference>
<feature type="domain" description="UspA" evidence="2">
    <location>
        <begin position="211"/>
        <end position="273"/>
    </location>
</feature>
<name>A0ABX7BH12_9PROT</name>
<comment type="similarity">
    <text evidence="1">Belongs to the universal stress protein A family.</text>
</comment>
<dbReference type="Gene3D" id="3.40.50.12370">
    <property type="match status" value="1"/>
</dbReference>